<evidence type="ECO:0000313" key="3">
    <source>
        <dbReference type="Proteomes" id="UP000242258"/>
    </source>
</evidence>
<dbReference type="PROSITE" id="PS51257">
    <property type="entry name" value="PROKAR_LIPOPROTEIN"/>
    <property type="match status" value="1"/>
</dbReference>
<accession>A0A1E7Q3N9</accession>
<feature type="signal peptide" evidence="1">
    <location>
        <begin position="1"/>
        <end position="23"/>
    </location>
</feature>
<organism evidence="2 3">
    <name type="scientific">Rheinheimera salexigens</name>
    <dbReference type="NCBI Taxonomy" id="1628148"/>
    <lineage>
        <taxon>Bacteria</taxon>
        <taxon>Pseudomonadati</taxon>
        <taxon>Pseudomonadota</taxon>
        <taxon>Gammaproteobacteria</taxon>
        <taxon>Chromatiales</taxon>
        <taxon>Chromatiaceae</taxon>
        <taxon>Rheinheimera</taxon>
    </lineage>
</organism>
<keyword evidence="3" id="KW-1185">Reference proteome</keyword>
<evidence type="ECO:0008006" key="4">
    <source>
        <dbReference type="Google" id="ProtNLM"/>
    </source>
</evidence>
<reference evidence="3" key="1">
    <citation type="submission" date="2016-09" db="EMBL/GenBank/DDBJ databases">
        <authorList>
            <person name="Wan X."/>
            <person name="Hou S."/>
        </authorList>
    </citation>
    <scope>NUCLEOTIDE SEQUENCE [LARGE SCALE GENOMIC DNA]</scope>
    <source>
        <strain evidence="3">KH87</strain>
    </source>
</reference>
<dbReference type="EMBL" id="MKEK01000001">
    <property type="protein sequence ID" value="OEY68767.1"/>
    <property type="molecule type" value="Genomic_DNA"/>
</dbReference>
<dbReference type="STRING" id="1628148.BI198_03685"/>
<protein>
    <recommendedName>
        <fullName evidence="4">Alpha/beta hydrolase</fullName>
    </recommendedName>
</protein>
<dbReference type="OrthoDB" id="869379at2"/>
<dbReference type="Proteomes" id="UP000242258">
    <property type="component" value="Unassembled WGS sequence"/>
</dbReference>
<sequence length="204" mass="22535">MFKLLHVICLLCLVTLLTSCSSARFFQQQEPNVRVKKALVAGQLPNFHDLTTNEVHQHCLSLTKDTDIGLVLLVHCSNELLSRADLSQPLRQYALTSYNQTLYLLIKMTKQPSFTTDSVNVQYANPSQFSFSQQIASPSPIDKAVIIGHSMGGVVAKLLATETHLGLWDAALNQSPDAVLTVDNAALKDIFIFEPAFKDNTVFS</sequence>
<dbReference type="SUPFAM" id="SSF53474">
    <property type="entry name" value="alpha/beta-Hydrolases"/>
    <property type="match status" value="1"/>
</dbReference>
<dbReference type="AlphaFoldDB" id="A0A1E7Q3N9"/>
<dbReference type="RefSeq" id="WP_070048333.1">
    <property type="nucleotide sequence ID" value="NZ_CBCSDO010000001.1"/>
</dbReference>
<keyword evidence="1" id="KW-0732">Signal</keyword>
<feature type="chain" id="PRO_5009200324" description="Alpha/beta hydrolase" evidence="1">
    <location>
        <begin position="24"/>
        <end position="204"/>
    </location>
</feature>
<name>A0A1E7Q3N9_9GAMM</name>
<proteinExistence type="predicted"/>
<dbReference type="InterPro" id="IPR029058">
    <property type="entry name" value="AB_hydrolase_fold"/>
</dbReference>
<gene>
    <name evidence="2" type="ORF">BI198_03685</name>
</gene>
<evidence type="ECO:0000313" key="2">
    <source>
        <dbReference type="EMBL" id="OEY68767.1"/>
    </source>
</evidence>
<comment type="caution">
    <text evidence="2">The sequence shown here is derived from an EMBL/GenBank/DDBJ whole genome shotgun (WGS) entry which is preliminary data.</text>
</comment>
<evidence type="ECO:0000256" key="1">
    <source>
        <dbReference type="SAM" id="SignalP"/>
    </source>
</evidence>